<dbReference type="InterPro" id="IPR027612">
    <property type="entry name" value="Put_MTase_LIC12133"/>
</dbReference>
<name>A0AB72U739_9PROT</name>
<organism evidence="1 2">
    <name type="scientific">Thalassospira xiamenensis M-5 = DSM 17429</name>
    <dbReference type="NCBI Taxonomy" id="1123366"/>
    <lineage>
        <taxon>Bacteria</taxon>
        <taxon>Pseudomonadati</taxon>
        <taxon>Pseudomonadota</taxon>
        <taxon>Alphaproteobacteria</taxon>
        <taxon>Rhodospirillales</taxon>
        <taxon>Thalassospiraceae</taxon>
        <taxon>Thalassospira</taxon>
    </lineage>
</organism>
<evidence type="ECO:0000313" key="1">
    <source>
        <dbReference type="EMBL" id="AJD50148.1"/>
    </source>
</evidence>
<protein>
    <recommendedName>
        <fullName evidence="3">Methyltransferase, TIGR04325 family</fullName>
    </recommendedName>
</protein>
<gene>
    <name evidence="1" type="ORF">TH3_00110</name>
</gene>
<dbReference type="GeneID" id="31925727"/>
<dbReference type="EMBL" id="CP004388">
    <property type="protein sequence ID" value="AJD50148.1"/>
    <property type="molecule type" value="Genomic_DNA"/>
</dbReference>
<dbReference type="KEGG" id="txi:TH3_00110"/>
<proteinExistence type="predicted"/>
<evidence type="ECO:0000313" key="2">
    <source>
        <dbReference type="Proteomes" id="UP000007127"/>
    </source>
</evidence>
<reference evidence="1 2" key="1">
    <citation type="journal article" date="2012" name="J. Bacteriol.">
        <title>Genome sequence of Thalassospira xiamenensis type strain M-5.</title>
        <authorList>
            <person name="Lai Q."/>
            <person name="Shao Z."/>
        </authorList>
    </citation>
    <scope>NUCLEOTIDE SEQUENCE [LARGE SCALE GENOMIC DNA]</scope>
    <source>
        <strain evidence="1 2">M-5</strain>
    </source>
</reference>
<dbReference type="RefSeq" id="WP_007088313.1">
    <property type="nucleotide sequence ID" value="NZ_CP004388.1"/>
</dbReference>
<sequence length="274" mass="30988">MSFLKKILRNWMPPIFVKAYSYYFNRGIVFRGNFENWEAAQEATKGYDATEILDRVRWAARQVVDGCAKSERDGVIFDAIPYPFPLIATLLRAAVENGNRLKVLDYGGALGSSYYQCRDFLEGLKDIEWVVVEQKNFVKIGKEEFENDQLKFAQSLAELGSNFTPNVALISGTLQYLSNPGDLLKSMVALKVPYIVVDRTPILANGNTIISSQIVPESINKSEYPIWLFSEQDIKKNIDNDYEQIASFDALDGAIGFGNLLSNFKGYIFKKKNI</sequence>
<evidence type="ECO:0008006" key="3">
    <source>
        <dbReference type="Google" id="ProtNLM"/>
    </source>
</evidence>
<dbReference type="Proteomes" id="UP000007127">
    <property type="component" value="Chromosome"/>
</dbReference>
<dbReference type="NCBIfam" id="TIGR04325">
    <property type="entry name" value="MTase_LIC12133"/>
    <property type="match status" value="1"/>
</dbReference>
<dbReference type="AlphaFoldDB" id="A0AB72U739"/>
<accession>A0AB72U739</accession>